<gene>
    <name evidence="3" type="ORF">TELCIR_07972</name>
</gene>
<dbReference type="PANTHER" id="PTHR47324:SF1">
    <property type="entry name" value="EGF-LIKE DOMAIN-CONTAINING PROTEIN-RELATED"/>
    <property type="match status" value="1"/>
</dbReference>
<organism evidence="3 4">
    <name type="scientific">Teladorsagia circumcincta</name>
    <name type="common">Brown stomach worm</name>
    <name type="synonym">Ostertagia circumcincta</name>
    <dbReference type="NCBI Taxonomy" id="45464"/>
    <lineage>
        <taxon>Eukaryota</taxon>
        <taxon>Metazoa</taxon>
        <taxon>Ecdysozoa</taxon>
        <taxon>Nematoda</taxon>
        <taxon>Chromadorea</taxon>
        <taxon>Rhabditida</taxon>
        <taxon>Rhabditina</taxon>
        <taxon>Rhabditomorpha</taxon>
        <taxon>Strongyloidea</taxon>
        <taxon>Trichostrongylidae</taxon>
        <taxon>Teladorsagia</taxon>
    </lineage>
</organism>
<evidence type="ECO:0000259" key="2">
    <source>
        <dbReference type="PROSITE" id="PS50234"/>
    </source>
</evidence>
<dbReference type="InterPro" id="IPR053295">
    <property type="entry name" value="Innate_immunity_reg"/>
</dbReference>
<dbReference type="SUPFAM" id="SSF53300">
    <property type="entry name" value="vWA-like"/>
    <property type="match status" value="1"/>
</dbReference>
<reference evidence="3 4" key="1">
    <citation type="submission" date="2015-09" db="EMBL/GenBank/DDBJ databases">
        <title>Draft genome of the parasitic nematode Teladorsagia circumcincta isolate WARC Sus (inbred).</title>
        <authorList>
            <person name="Mitreva M."/>
        </authorList>
    </citation>
    <scope>NUCLEOTIDE SEQUENCE [LARGE SCALE GENOMIC DNA]</scope>
    <source>
        <strain evidence="3 4">S</strain>
    </source>
</reference>
<dbReference type="Pfam" id="PF24415">
    <property type="entry name" value="Ig_Irg-7"/>
    <property type="match status" value="1"/>
</dbReference>
<dbReference type="InterPro" id="IPR057085">
    <property type="entry name" value="Ig_Irg-7"/>
</dbReference>
<proteinExistence type="predicted"/>
<feature type="region of interest" description="Disordered" evidence="1">
    <location>
        <begin position="44"/>
        <end position="89"/>
    </location>
</feature>
<evidence type="ECO:0000313" key="3">
    <source>
        <dbReference type="EMBL" id="PIO70183.1"/>
    </source>
</evidence>
<dbReference type="OrthoDB" id="5867826at2759"/>
<evidence type="ECO:0000313" key="4">
    <source>
        <dbReference type="Proteomes" id="UP000230423"/>
    </source>
</evidence>
<dbReference type="InterPro" id="IPR002035">
    <property type="entry name" value="VWF_A"/>
</dbReference>
<sequence length="284" mass="31073">MNCSFEYYSDPFTCTSEAIAMFVYGEDDLRQPFRRQELTYCNSPINSMTSTSPPTTTSGLPKSTWSSQPPQPTSSWSSPPSQISTTSPTTTLAPVPIAFDVVVLIDVSQSSSTRYDDMTQFVMNLLSAYDVSQSYTRVAVVPVFGNSALRPMVTANLNAINSIAVLKGYLDQTKEYNDFDDQGQALAQSLYTAINPNFKNAGYRSDMSNHLILYITATSGFTDQPQTVAQQILQNGDYGIVTIGYGPLVTDLPGMQLQLSRVALEWTGSGDQPLANGNWVSTTY</sequence>
<dbReference type="InterPro" id="IPR036465">
    <property type="entry name" value="vWFA_dom_sf"/>
</dbReference>
<dbReference type="PANTHER" id="PTHR47324">
    <property type="entry name" value="PROTEIN IRG-7-RELATED"/>
    <property type="match status" value="1"/>
</dbReference>
<dbReference type="AlphaFoldDB" id="A0A2G9UJ59"/>
<dbReference type="Pfam" id="PF00092">
    <property type="entry name" value="VWA"/>
    <property type="match status" value="1"/>
</dbReference>
<evidence type="ECO:0000256" key="1">
    <source>
        <dbReference type="SAM" id="MobiDB-lite"/>
    </source>
</evidence>
<dbReference type="PROSITE" id="PS50234">
    <property type="entry name" value="VWFA"/>
    <property type="match status" value="1"/>
</dbReference>
<name>A0A2G9UJ59_TELCI</name>
<dbReference type="SMART" id="SM00327">
    <property type="entry name" value="VWA"/>
    <property type="match status" value="1"/>
</dbReference>
<dbReference type="Proteomes" id="UP000230423">
    <property type="component" value="Unassembled WGS sequence"/>
</dbReference>
<dbReference type="Gene3D" id="3.40.50.410">
    <property type="entry name" value="von Willebrand factor, type A domain"/>
    <property type="match status" value="1"/>
</dbReference>
<keyword evidence="4" id="KW-1185">Reference proteome</keyword>
<accession>A0A2G9UJ59</accession>
<dbReference type="EMBL" id="KZ346362">
    <property type="protein sequence ID" value="PIO70183.1"/>
    <property type="molecule type" value="Genomic_DNA"/>
</dbReference>
<protein>
    <submittedName>
        <fullName evidence="3">von Willebrand factor type A domain protein</fullName>
    </submittedName>
</protein>
<feature type="domain" description="VWFA" evidence="2">
    <location>
        <begin position="100"/>
        <end position="284"/>
    </location>
</feature>